<name>A0A1T4XNF6_9BACT</name>
<sequence length="183" mass="20374">MQDAFKEIAPRLAGLRDALDLSVEAFADVVGTDAQTVQQHEAGQSEIPVGYLMQVAKATGVELNTLIAGSESHLLSYSVVRNGKGLTVERRKDYDYKNLAYRFKGRAMEPFKIMVPPKEQKDVTFTSHSGQEFIYMLEGRLEVSLGDKVEVLEPGDSLYFDSRTPHGLRGLDEKPAHFLDVIL</sequence>
<dbReference type="PANTHER" id="PTHR46797:SF19">
    <property type="entry name" value="BLL2473 PROTEIN"/>
    <property type="match status" value="1"/>
</dbReference>
<dbReference type="OrthoDB" id="5343295at2"/>
<protein>
    <submittedName>
        <fullName evidence="3">Transcriptional regulator, XRE family with cupin sensor</fullName>
    </submittedName>
</protein>
<keyword evidence="4" id="KW-1185">Reference proteome</keyword>
<dbReference type="Pfam" id="PF07883">
    <property type="entry name" value="Cupin_2"/>
    <property type="match status" value="1"/>
</dbReference>
<dbReference type="GO" id="GO:0003700">
    <property type="term" value="F:DNA-binding transcription factor activity"/>
    <property type="evidence" value="ECO:0007669"/>
    <property type="project" value="TreeGrafter"/>
</dbReference>
<evidence type="ECO:0000313" key="3">
    <source>
        <dbReference type="EMBL" id="SKA91120.1"/>
    </source>
</evidence>
<dbReference type="InterPro" id="IPR013096">
    <property type="entry name" value="Cupin_2"/>
</dbReference>
<keyword evidence="1" id="KW-0238">DNA-binding</keyword>
<dbReference type="Proteomes" id="UP000190027">
    <property type="component" value="Unassembled WGS sequence"/>
</dbReference>
<dbReference type="PROSITE" id="PS50943">
    <property type="entry name" value="HTH_CROC1"/>
    <property type="match status" value="1"/>
</dbReference>
<dbReference type="Gene3D" id="2.60.120.10">
    <property type="entry name" value="Jelly Rolls"/>
    <property type="match status" value="1"/>
</dbReference>
<dbReference type="InterPro" id="IPR010982">
    <property type="entry name" value="Lambda_DNA-bd_dom_sf"/>
</dbReference>
<gene>
    <name evidence="3" type="ORF">SAMN02745704_02310</name>
</gene>
<dbReference type="Gene3D" id="1.10.260.40">
    <property type="entry name" value="lambda repressor-like DNA-binding domains"/>
    <property type="match status" value="1"/>
</dbReference>
<dbReference type="PANTHER" id="PTHR46797">
    <property type="entry name" value="HTH-TYPE TRANSCRIPTIONAL REGULATOR"/>
    <property type="match status" value="1"/>
</dbReference>
<dbReference type="InterPro" id="IPR001387">
    <property type="entry name" value="Cro/C1-type_HTH"/>
</dbReference>
<dbReference type="CDD" id="cd02209">
    <property type="entry name" value="cupin_XRE_C"/>
    <property type="match status" value="1"/>
</dbReference>
<dbReference type="CDD" id="cd00093">
    <property type="entry name" value="HTH_XRE"/>
    <property type="match status" value="1"/>
</dbReference>
<dbReference type="InterPro" id="IPR014710">
    <property type="entry name" value="RmlC-like_jellyroll"/>
</dbReference>
<dbReference type="AlphaFoldDB" id="A0A1T4XNF6"/>
<dbReference type="SMART" id="SM00530">
    <property type="entry name" value="HTH_XRE"/>
    <property type="match status" value="1"/>
</dbReference>
<evidence type="ECO:0000313" key="4">
    <source>
        <dbReference type="Proteomes" id="UP000190027"/>
    </source>
</evidence>
<evidence type="ECO:0000259" key="2">
    <source>
        <dbReference type="PROSITE" id="PS50943"/>
    </source>
</evidence>
<dbReference type="GO" id="GO:0003677">
    <property type="term" value="F:DNA binding"/>
    <property type="evidence" value="ECO:0007669"/>
    <property type="project" value="UniProtKB-KW"/>
</dbReference>
<organism evidence="3 4">
    <name type="scientific">Paucidesulfovibrio gracilis DSM 16080</name>
    <dbReference type="NCBI Taxonomy" id="1121449"/>
    <lineage>
        <taxon>Bacteria</taxon>
        <taxon>Pseudomonadati</taxon>
        <taxon>Thermodesulfobacteriota</taxon>
        <taxon>Desulfovibrionia</taxon>
        <taxon>Desulfovibrionales</taxon>
        <taxon>Desulfovibrionaceae</taxon>
        <taxon>Paucidesulfovibrio</taxon>
    </lineage>
</organism>
<dbReference type="EMBL" id="FUYC01000013">
    <property type="protein sequence ID" value="SKA91120.1"/>
    <property type="molecule type" value="Genomic_DNA"/>
</dbReference>
<dbReference type="InterPro" id="IPR050807">
    <property type="entry name" value="TransReg_Diox_bact_type"/>
</dbReference>
<evidence type="ECO:0000256" key="1">
    <source>
        <dbReference type="ARBA" id="ARBA00023125"/>
    </source>
</evidence>
<feature type="domain" description="HTH cro/C1-type" evidence="2">
    <location>
        <begin position="12"/>
        <end position="66"/>
    </location>
</feature>
<accession>A0A1T4XNF6</accession>
<proteinExistence type="predicted"/>
<dbReference type="STRING" id="1121449.SAMN02745704_02310"/>
<dbReference type="GO" id="GO:0005829">
    <property type="term" value="C:cytosol"/>
    <property type="evidence" value="ECO:0007669"/>
    <property type="project" value="TreeGrafter"/>
</dbReference>
<dbReference type="SUPFAM" id="SSF47413">
    <property type="entry name" value="lambda repressor-like DNA-binding domains"/>
    <property type="match status" value="1"/>
</dbReference>
<reference evidence="3 4" key="1">
    <citation type="submission" date="2017-02" db="EMBL/GenBank/DDBJ databases">
        <authorList>
            <person name="Peterson S.W."/>
        </authorList>
    </citation>
    <scope>NUCLEOTIDE SEQUENCE [LARGE SCALE GENOMIC DNA]</scope>
    <source>
        <strain evidence="3 4">DSM 16080</strain>
    </source>
</reference>
<dbReference type="InterPro" id="IPR011051">
    <property type="entry name" value="RmlC_Cupin_sf"/>
</dbReference>
<dbReference type="RefSeq" id="WP_078717854.1">
    <property type="nucleotide sequence ID" value="NZ_FUYC01000013.1"/>
</dbReference>
<dbReference type="SUPFAM" id="SSF51182">
    <property type="entry name" value="RmlC-like cupins"/>
    <property type="match status" value="1"/>
</dbReference>
<dbReference type="Pfam" id="PF01381">
    <property type="entry name" value="HTH_3"/>
    <property type="match status" value="1"/>
</dbReference>